<name>A0A5B7IHS9_PORTR</name>
<evidence type="ECO:0000313" key="1">
    <source>
        <dbReference type="EMBL" id="MPC81853.1"/>
    </source>
</evidence>
<dbReference type="Proteomes" id="UP000324222">
    <property type="component" value="Unassembled WGS sequence"/>
</dbReference>
<sequence>MVVRRRNVSEYDPKIPSYPILPSGAAAQGTMLGSLGWSSYPPHPSSFCLEGVASEHQTRET</sequence>
<proteinExistence type="predicted"/>
<organism evidence="1 2">
    <name type="scientific">Portunus trituberculatus</name>
    <name type="common">Swimming crab</name>
    <name type="synonym">Neptunus trituberculatus</name>
    <dbReference type="NCBI Taxonomy" id="210409"/>
    <lineage>
        <taxon>Eukaryota</taxon>
        <taxon>Metazoa</taxon>
        <taxon>Ecdysozoa</taxon>
        <taxon>Arthropoda</taxon>
        <taxon>Crustacea</taxon>
        <taxon>Multicrustacea</taxon>
        <taxon>Malacostraca</taxon>
        <taxon>Eumalacostraca</taxon>
        <taxon>Eucarida</taxon>
        <taxon>Decapoda</taxon>
        <taxon>Pleocyemata</taxon>
        <taxon>Brachyura</taxon>
        <taxon>Eubrachyura</taxon>
        <taxon>Portunoidea</taxon>
        <taxon>Portunidae</taxon>
        <taxon>Portuninae</taxon>
        <taxon>Portunus</taxon>
    </lineage>
</organism>
<protein>
    <submittedName>
        <fullName evidence="1">Uncharacterized protein</fullName>
    </submittedName>
</protein>
<comment type="caution">
    <text evidence="1">The sequence shown here is derived from an EMBL/GenBank/DDBJ whole genome shotgun (WGS) entry which is preliminary data.</text>
</comment>
<evidence type="ECO:0000313" key="2">
    <source>
        <dbReference type="Proteomes" id="UP000324222"/>
    </source>
</evidence>
<gene>
    <name evidence="1" type="ORF">E2C01_076491</name>
</gene>
<reference evidence="1 2" key="1">
    <citation type="submission" date="2019-05" db="EMBL/GenBank/DDBJ databases">
        <title>Another draft genome of Portunus trituberculatus and its Hox gene families provides insights of decapod evolution.</title>
        <authorList>
            <person name="Jeong J.-H."/>
            <person name="Song I."/>
            <person name="Kim S."/>
            <person name="Choi T."/>
            <person name="Kim D."/>
            <person name="Ryu S."/>
            <person name="Kim W."/>
        </authorList>
    </citation>
    <scope>NUCLEOTIDE SEQUENCE [LARGE SCALE GENOMIC DNA]</scope>
    <source>
        <tissue evidence="1">Muscle</tissue>
    </source>
</reference>
<dbReference type="EMBL" id="VSRR010058210">
    <property type="protein sequence ID" value="MPC81853.1"/>
    <property type="molecule type" value="Genomic_DNA"/>
</dbReference>
<dbReference type="AlphaFoldDB" id="A0A5B7IHS9"/>
<keyword evidence="2" id="KW-1185">Reference proteome</keyword>
<accession>A0A5B7IHS9</accession>